<proteinExistence type="predicted"/>
<evidence type="ECO:0000259" key="1">
    <source>
        <dbReference type="Pfam" id="PF13439"/>
    </source>
</evidence>
<sequence length="309" mass="36520">RILKNNKSIKFLYASGPPFNTHIIGYLAKKKFNIPLVIEYRDPWSYNPYININNKSLDSKINMLIEKRILQSANIIITVSPALNSFLVKNFPYIKNKPIYYISNGLNIFRRYDYLKNQSKTITFTYTGRLYGKREIFPLLKIISDLKKENFFKGFNFKLRIFGYYIKPYLEDIIKKLDIEDCIFLGDFITRTKALNEITKCHLAIHIGEELNYPTIAFKVWDYLSCRKKILYIGYEQSYTANFLKKYDFGIIIPLNNLVRGKKILSDLIAKIKDKKFDSIIDDKKLLEFTWEKKVSKFINVVVKEIIEN</sequence>
<dbReference type="EMBL" id="BARU01008266">
    <property type="protein sequence ID" value="GAH38967.1"/>
    <property type="molecule type" value="Genomic_DNA"/>
</dbReference>
<reference evidence="2" key="1">
    <citation type="journal article" date="2014" name="Front. Microbiol.">
        <title>High frequency of phylogenetically diverse reductive dehalogenase-homologous genes in deep subseafloor sedimentary metagenomes.</title>
        <authorList>
            <person name="Kawai M."/>
            <person name="Futagami T."/>
            <person name="Toyoda A."/>
            <person name="Takaki Y."/>
            <person name="Nishi S."/>
            <person name="Hori S."/>
            <person name="Arai W."/>
            <person name="Tsubouchi T."/>
            <person name="Morono Y."/>
            <person name="Uchiyama I."/>
            <person name="Ito T."/>
            <person name="Fujiyama A."/>
            <person name="Inagaki F."/>
            <person name="Takami H."/>
        </authorList>
    </citation>
    <scope>NUCLEOTIDE SEQUENCE</scope>
    <source>
        <strain evidence="2">Expedition CK06-06</strain>
    </source>
</reference>
<feature type="non-terminal residue" evidence="2">
    <location>
        <position position="1"/>
    </location>
</feature>
<organism evidence="2">
    <name type="scientific">marine sediment metagenome</name>
    <dbReference type="NCBI Taxonomy" id="412755"/>
    <lineage>
        <taxon>unclassified sequences</taxon>
        <taxon>metagenomes</taxon>
        <taxon>ecological metagenomes</taxon>
    </lineage>
</organism>
<name>X1F244_9ZZZZ</name>
<dbReference type="Pfam" id="PF13439">
    <property type="entry name" value="Glyco_transf_4"/>
    <property type="match status" value="1"/>
</dbReference>
<dbReference type="InterPro" id="IPR028098">
    <property type="entry name" value="Glyco_trans_4-like_N"/>
</dbReference>
<protein>
    <recommendedName>
        <fullName evidence="1">Glycosyltransferase subfamily 4-like N-terminal domain-containing protein</fullName>
    </recommendedName>
</protein>
<evidence type="ECO:0000313" key="2">
    <source>
        <dbReference type="EMBL" id="GAH38967.1"/>
    </source>
</evidence>
<dbReference type="SUPFAM" id="SSF53756">
    <property type="entry name" value="UDP-Glycosyltransferase/glycogen phosphorylase"/>
    <property type="match status" value="1"/>
</dbReference>
<accession>X1F244</accession>
<dbReference type="AlphaFoldDB" id="X1F244"/>
<comment type="caution">
    <text evidence="2">The sequence shown here is derived from an EMBL/GenBank/DDBJ whole genome shotgun (WGS) entry which is preliminary data.</text>
</comment>
<feature type="domain" description="Glycosyltransferase subfamily 4-like N-terminal" evidence="1">
    <location>
        <begin position="21"/>
        <end position="107"/>
    </location>
</feature>
<gene>
    <name evidence="2" type="ORF">S03H2_16197</name>
</gene>
<dbReference type="Gene3D" id="3.40.50.2000">
    <property type="entry name" value="Glycogen Phosphorylase B"/>
    <property type="match status" value="2"/>
</dbReference>